<dbReference type="RefSeq" id="WP_015186211.1">
    <property type="nucleotide sequence ID" value="NC_019740.1"/>
</dbReference>
<sequence>MPNNQPSSEYLAGSSCAYQQALDDFGITELLETLSHFQDADFNAQELHLEPEELDSIAALLINQLTGSLNGKLMSGYFNAHRHGNADVFSRPITLEFPQSASLPSDFPNNAPKPRFEFGAIVSVNSSEWGVVIGRFYNYAPHRCCWMWRYILWLDSTSSSAAWVVAATAWEEDLARIGEES</sequence>
<reference evidence="1 2" key="1">
    <citation type="submission" date="2012-06" db="EMBL/GenBank/DDBJ databases">
        <title>Finished plasmid 3 of genome of Microcoleus sp. PCC 7113.</title>
        <authorList>
            <consortium name="US DOE Joint Genome Institute"/>
            <person name="Gugger M."/>
            <person name="Coursin T."/>
            <person name="Rippka R."/>
            <person name="Tandeau De Marsac N."/>
            <person name="Huntemann M."/>
            <person name="Wei C.-L."/>
            <person name="Han J."/>
            <person name="Detter J.C."/>
            <person name="Han C."/>
            <person name="Tapia R."/>
            <person name="Chen A."/>
            <person name="Kyrpides N."/>
            <person name="Mavromatis K."/>
            <person name="Markowitz V."/>
            <person name="Szeto E."/>
            <person name="Ivanova N."/>
            <person name="Pagani I."/>
            <person name="Pati A."/>
            <person name="Goodwin L."/>
            <person name="Nordberg H.P."/>
            <person name="Cantor M.N."/>
            <person name="Hua S.X."/>
            <person name="Woyke T."/>
            <person name="Kerfeld C.A."/>
        </authorList>
    </citation>
    <scope>NUCLEOTIDE SEQUENCE [LARGE SCALE GENOMIC DNA]</scope>
    <source>
        <strain evidence="1 2">PCC 7113</strain>
        <plasmid evidence="1 2">pMIC7113.03</plasmid>
    </source>
</reference>
<geneLocation type="plasmid" evidence="1 2">
    <name>pMIC7113.03</name>
</geneLocation>
<evidence type="ECO:0000313" key="2">
    <source>
        <dbReference type="Proteomes" id="UP000010471"/>
    </source>
</evidence>
<dbReference type="EMBL" id="CP003633">
    <property type="protein sequence ID" value="AFZ22152.1"/>
    <property type="molecule type" value="Genomic_DNA"/>
</dbReference>
<dbReference type="Proteomes" id="UP000010471">
    <property type="component" value="Plasmid pMIC7113.03"/>
</dbReference>
<dbReference type="OrthoDB" id="483634at2"/>
<gene>
    <name evidence="1" type="ORF">Mic7113_6579</name>
</gene>
<keyword evidence="1" id="KW-0614">Plasmid</keyword>
<dbReference type="AlphaFoldDB" id="K9WRI2"/>
<name>K9WRI2_9CYAN</name>
<proteinExistence type="predicted"/>
<dbReference type="eggNOG" id="ENOG5032S1Q">
    <property type="taxonomic scope" value="Bacteria"/>
</dbReference>
<accession>K9WRI2</accession>
<dbReference type="PATRIC" id="fig|1173027.3.peg.7283"/>
<dbReference type="KEGG" id="mic:Mic7113_6579"/>
<keyword evidence="2" id="KW-1185">Reference proteome</keyword>
<dbReference type="HOGENOM" id="CLU_1554603_0_0_3"/>
<protein>
    <submittedName>
        <fullName evidence="1">Uncharacterized protein</fullName>
    </submittedName>
</protein>
<organism evidence="1 2">
    <name type="scientific">Allocoleopsis franciscana PCC 7113</name>
    <dbReference type="NCBI Taxonomy" id="1173027"/>
    <lineage>
        <taxon>Bacteria</taxon>
        <taxon>Bacillati</taxon>
        <taxon>Cyanobacteriota</taxon>
        <taxon>Cyanophyceae</taxon>
        <taxon>Coleofasciculales</taxon>
        <taxon>Coleofasciculaceae</taxon>
        <taxon>Allocoleopsis</taxon>
        <taxon>Allocoleopsis franciscana</taxon>
    </lineage>
</organism>
<evidence type="ECO:0000313" key="1">
    <source>
        <dbReference type="EMBL" id="AFZ22152.1"/>
    </source>
</evidence>